<proteinExistence type="predicted"/>
<gene>
    <name evidence="1" type="ORF">MGAL_10B074121</name>
</gene>
<feature type="non-terminal residue" evidence="1">
    <location>
        <position position="202"/>
    </location>
</feature>
<dbReference type="Proteomes" id="UP000596742">
    <property type="component" value="Unassembled WGS sequence"/>
</dbReference>
<dbReference type="Gene3D" id="1.10.533.10">
    <property type="entry name" value="Death Domain, Fas"/>
    <property type="match status" value="1"/>
</dbReference>
<sequence>TNAEFLKEQPTDLDLRRLSLLYMRNEIREFALQLGLNSDDFDNLLHIEETETWKFEVVRKCRNSFALTFRHIKEVFERAEIPNIHRLCKLVKGDPIDFDKEPEKWDIVPTEKHIDKLAPLIGNNSLKFLIELEMEFNTWERINFRHTVERDLVKLNREILEEWRNTFCKMYNLKPTLRKIAQAFSKIDKNIKIVEDTLSDLF</sequence>
<name>A0A8B6C595_MYTGA</name>
<evidence type="ECO:0000313" key="2">
    <source>
        <dbReference type="Proteomes" id="UP000596742"/>
    </source>
</evidence>
<dbReference type="OrthoDB" id="6124180at2759"/>
<dbReference type="EMBL" id="UYJE01001122">
    <property type="protein sequence ID" value="VDH99283.1"/>
    <property type="molecule type" value="Genomic_DNA"/>
</dbReference>
<keyword evidence="2" id="KW-1185">Reference proteome</keyword>
<accession>A0A8B6C595</accession>
<evidence type="ECO:0008006" key="3">
    <source>
        <dbReference type="Google" id="ProtNLM"/>
    </source>
</evidence>
<organism evidence="1 2">
    <name type="scientific">Mytilus galloprovincialis</name>
    <name type="common">Mediterranean mussel</name>
    <dbReference type="NCBI Taxonomy" id="29158"/>
    <lineage>
        <taxon>Eukaryota</taxon>
        <taxon>Metazoa</taxon>
        <taxon>Spiralia</taxon>
        <taxon>Lophotrochozoa</taxon>
        <taxon>Mollusca</taxon>
        <taxon>Bivalvia</taxon>
        <taxon>Autobranchia</taxon>
        <taxon>Pteriomorphia</taxon>
        <taxon>Mytilida</taxon>
        <taxon>Mytiloidea</taxon>
        <taxon>Mytilidae</taxon>
        <taxon>Mytilinae</taxon>
        <taxon>Mytilus</taxon>
    </lineage>
</organism>
<protein>
    <recommendedName>
        <fullName evidence="3">Death domain-containing protein</fullName>
    </recommendedName>
</protein>
<dbReference type="AlphaFoldDB" id="A0A8B6C595"/>
<reference evidence="1" key="1">
    <citation type="submission" date="2018-11" db="EMBL/GenBank/DDBJ databases">
        <authorList>
            <person name="Alioto T."/>
            <person name="Alioto T."/>
        </authorList>
    </citation>
    <scope>NUCLEOTIDE SEQUENCE</scope>
</reference>
<evidence type="ECO:0000313" key="1">
    <source>
        <dbReference type="EMBL" id="VDH99283.1"/>
    </source>
</evidence>
<dbReference type="InterPro" id="IPR011029">
    <property type="entry name" value="DEATH-like_dom_sf"/>
</dbReference>
<comment type="caution">
    <text evidence="1">The sequence shown here is derived from an EMBL/GenBank/DDBJ whole genome shotgun (WGS) entry which is preliminary data.</text>
</comment>